<dbReference type="EMBL" id="CP159578">
    <property type="protein sequence ID" value="XCJ80006.1"/>
    <property type="molecule type" value="Genomic_DNA"/>
</dbReference>
<dbReference type="AlphaFoldDB" id="A0AB74U866"/>
<gene>
    <name evidence="4" type="ORF">ABV408_02235</name>
</gene>
<evidence type="ECO:0000313" key="4">
    <source>
        <dbReference type="EMBL" id="XCJ80006.1"/>
    </source>
</evidence>
<evidence type="ECO:0000259" key="3">
    <source>
        <dbReference type="Pfam" id="PF23771"/>
    </source>
</evidence>
<dbReference type="InterPro" id="IPR016868">
    <property type="entry name" value="Phage_B3_Orf5"/>
</dbReference>
<accession>A0AB74U866</accession>
<dbReference type="Pfam" id="PF10979">
    <property type="entry name" value="DUF2786"/>
    <property type="match status" value="1"/>
</dbReference>
<reference evidence="4" key="1">
    <citation type="submission" date="2024-06" db="EMBL/GenBank/DDBJ databases">
        <title>Complete genome of Salinicola endophyticus HNIBRBA4755.</title>
        <authorList>
            <person name="Shin S.Y."/>
            <person name="Kang H."/>
            <person name="Song J."/>
        </authorList>
    </citation>
    <scope>NUCLEOTIDE SEQUENCE</scope>
    <source>
        <strain evidence="4">HNIBRBA4755</strain>
    </source>
</reference>
<evidence type="ECO:0000259" key="2">
    <source>
        <dbReference type="Pfam" id="PF10979"/>
    </source>
</evidence>
<proteinExistence type="predicted"/>
<dbReference type="PIRSF" id="PIRSF028111">
    <property type="entry name" value="UCP028111"/>
    <property type="match status" value="1"/>
</dbReference>
<feature type="compositionally biased region" description="Basic and acidic residues" evidence="1">
    <location>
        <begin position="216"/>
        <end position="229"/>
    </location>
</feature>
<feature type="domain" description="DUF7168" evidence="3">
    <location>
        <begin position="60"/>
        <end position="189"/>
    </location>
</feature>
<dbReference type="Pfam" id="PF23771">
    <property type="entry name" value="DUF7168"/>
    <property type="match status" value="1"/>
</dbReference>
<feature type="domain" description="DUF2786" evidence="2">
    <location>
        <begin position="5"/>
        <end position="43"/>
    </location>
</feature>
<dbReference type="RefSeq" id="WP_353980857.1">
    <property type="nucleotide sequence ID" value="NZ_CP159578.1"/>
</dbReference>
<dbReference type="InterPro" id="IPR055592">
    <property type="entry name" value="DUF7168"/>
</dbReference>
<feature type="region of interest" description="Disordered" evidence="1">
    <location>
        <begin position="206"/>
        <end position="229"/>
    </location>
</feature>
<evidence type="ECO:0000256" key="1">
    <source>
        <dbReference type="SAM" id="MobiDB-lite"/>
    </source>
</evidence>
<protein>
    <submittedName>
        <fullName evidence="4">DUF2786 domain-containing protein</fullName>
    </submittedName>
</protein>
<dbReference type="InterPro" id="IPR024498">
    <property type="entry name" value="DUF2786"/>
</dbReference>
<organism evidence="4">
    <name type="scientific">Salinicola endophyticus</name>
    <dbReference type="NCBI Taxonomy" id="1949083"/>
    <lineage>
        <taxon>Bacteria</taxon>
        <taxon>Pseudomonadati</taxon>
        <taxon>Pseudomonadota</taxon>
        <taxon>Gammaproteobacteria</taxon>
        <taxon>Oceanospirillales</taxon>
        <taxon>Halomonadaceae</taxon>
        <taxon>Salinicola</taxon>
    </lineage>
</organism>
<name>A0AB74U866_9GAMM</name>
<sequence>MTPDRILRKIERCLALSRSANEHEAGTALRQAQRLMAEYGISEIDVAASTIDRVAIKTPAGREPPRWLNCLVQLVNSAFGTAAVYEPRRTVGGWQGDFAFLGEASQVRIAAYAFEVLQRQLISDRKAFLNGMHKRAKRVTKVRRADAYASAWVAGAYEHIVPVQKTEEAIAAIEHFQQRLYPELESLKAIDRGHRRDDHRAMAKGYAAGRHARLHSGVDRDKHKELTHG</sequence>